<dbReference type="EMBL" id="MU865292">
    <property type="protein sequence ID" value="KAK4231500.1"/>
    <property type="molecule type" value="Genomic_DNA"/>
</dbReference>
<sequence>MYATRICREATRRSFPAIFARGGTSNGLVIHTHHLPPKSDWHTILPSAMGSPDPYGRQLDGMGSGISSTSKICILSPSERPDADVEFTFVQVGIKDGSLDMAGNCGNMSSVVGPISLDEGLIKEPKIESNSTSGDNTAVIRVFNTNTSKLVHSRFKVTGTPPRYAPHGDYEMGGVPGKHSKIVLSFIEPGGAKTGKTLPTGNPVDLLTLPDGSTIEASLVDVSNPGVFVRVSDLCLANPETLDPERVEGDLQLKTRLEQIRQAGASMMGLDPKTESVPKIVLIFPPDITGQTKGLNIKCLALSMGQAHKAAPLTLALCLGAACRLAGTIPNQLAIDIDQTDAIVIGHPSGRLDVGTVVKNGQVLSAELHRTARVLMKGEVFY</sequence>
<dbReference type="PANTHER" id="PTHR43709">
    <property type="entry name" value="ACONITATE ISOMERASE-RELATED"/>
    <property type="match status" value="1"/>
</dbReference>
<protein>
    <submittedName>
        <fullName evidence="3">PrpF protein</fullName>
    </submittedName>
</protein>
<dbReference type="PANTHER" id="PTHR43709:SF2">
    <property type="entry name" value="DUF453 DOMAIN PROTEIN (AFU_ORTHOLOGUE AFUA_6G00360)"/>
    <property type="match status" value="1"/>
</dbReference>
<dbReference type="GO" id="GO:0016853">
    <property type="term" value="F:isomerase activity"/>
    <property type="evidence" value="ECO:0007669"/>
    <property type="project" value="UniProtKB-KW"/>
</dbReference>
<gene>
    <name evidence="3" type="ORF">QBC38DRAFT_224337</name>
</gene>
<reference evidence="3" key="1">
    <citation type="journal article" date="2023" name="Mol. Phylogenet. Evol.">
        <title>Genome-scale phylogeny and comparative genomics of the fungal order Sordariales.</title>
        <authorList>
            <person name="Hensen N."/>
            <person name="Bonometti L."/>
            <person name="Westerberg I."/>
            <person name="Brannstrom I.O."/>
            <person name="Guillou S."/>
            <person name="Cros-Aarteil S."/>
            <person name="Calhoun S."/>
            <person name="Haridas S."/>
            <person name="Kuo A."/>
            <person name="Mondo S."/>
            <person name="Pangilinan J."/>
            <person name="Riley R."/>
            <person name="LaButti K."/>
            <person name="Andreopoulos B."/>
            <person name="Lipzen A."/>
            <person name="Chen C."/>
            <person name="Yan M."/>
            <person name="Daum C."/>
            <person name="Ng V."/>
            <person name="Clum A."/>
            <person name="Steindorff A."/>
            <person name="Ohm R.A."/>
            <person name="Martin F."/>
            <person name="Silar P."/>
            <person name="Natvig D.O."/>
            <person name="Lalanne C."/>
            <person name="Gautier V."/>
            <person name="Ament-Velasquez S.L."/>
            <person name="Kruys A."/>
            <person name="Hutchinson M.I."/>
            <person name="Powell A.J."/>
            <person name="Barry K."/>
            <person name="Miller A.N."/>
            <person name="Grigoriev I.V."/>
            <person name="Debuchy R."/>
            <person name="Gladieux P."/>
            <person name="Hiltunen Thoren M."/>
            <person name="Johannesson H."/>
        </authorList>
    </citation>
    <scope>NUCLEOTIDE SEQUENCE</scope>
    <source>
        <strain evidence="3">CBS 990.96</strain>
    </source>
</reference>
<evidence type="ECO:0000313" key="3">
    <source>
        <dbReference type="EMBL" id="KAK4231500.1"/>
    </source>
</evidence>
<comment type="similarity">
    <text evidence="1">Belongs to the PrpF family.</text>
</comment>
<keyword evidence="4" id="KW-1185">Reference proteome</keyword>
<dbReference type="SUPFAM" id="SSF54506">
    <property type="entry name" value="Diaminopimelate epimerase-like"/>
    <property type="match status" value="2"/>
</dbReference>
<evidence type="ECO:0000256" key="1">
    <source>
        <dbReference type="ARBA" id="ARBA00007673"/>
    </source>
</evidence>
<reference evidence="3" key="2">
    <citation type="submission" date="2023-05" db="EMBL/GenBank/DDBJ databases">
        <authorList>
            <consortium name="Lawrence Berkeley National Laboratory"/>
            <person name="Steindorff A."/>
            <person name="Hensen N."/>
            <person name="Bonometti L."/>
            <person name="Westerberg I."/>
            <person name="Brannstrom I.O."/>
            <person name="Guillou S."/>
            <person name="Cros-Aarteil S."/>
            <person name="Calhoun S."/>
            <person name="Haridas S."/>
            <person name="Kuo A."/>
            <person name="Mondo S."/>
            <person name="Pangilinan J."/>
            <person name="Riley R."/>
            <person name="Labutti K."/>
            <person name="Andreopoulos B."/>
            <person name="Lipzen A."/>
            <person name="Chen C."/>
            <person name="Yanf M."/>
            <person name="Daum C."/>
            <person name="Ng V."/>
            <person name="Clum A."/>
            <person name="Ohm R."/>
            <person name="Martin F."/>
            <person name="Silar P."/>
            <person name="Natvig D."/>
            <person name="Lalanne C."/>
            <person name="Gautier V."/>
            <person name="Ament-Velasquez S.L."/>
            <person name="Kruys A."/>
            <person name="Hutchinson M.I."/>
            <person name="Powell A.J."/>
            <person name="Barry K."/>
            <person name="Miller A.N."/>
            <person name="Grigoriev I.V."/>
            <person name="Debuchy R."/>
            <person name="Gladieux P."/>
            <person name="Thoren M.H."/>
            <person name="Johannesson H."/>
        </authorList>
    </citation>
    <scope>NUCLEOTIDE SEQUENCE</scope>
    <source>
        <strain evidence="3">CBS 990.96</strain>
    </source>
</reference>
<proteinExistence type="inferred from homology"/>
<evidence type="ECO:0000313" key="4">
    <source>
        <dbReference type="Proteomes" id="UP001301958"/>
    </source>
</evidence>
<dbReference type="Gene3D" id="3.10.310.10">
    <property type="entry name" value="Diaminopimelate Epimerase, Chain A, domain 1"/>
    <property type="match status" value="2"/>
</dbReference>
<dbReference type="AlphaFoldDB" id="A0AAN7H808"/>
<name>A0AAN7H808_9PEZI</name>
<organism evidence="3 4">
    <name type="scientific">Podospora fimiseda</name>
    <dbReference type="NCBI Taxonomy" id="252190"/>
    <lineage>
        <taxon>Eukaryota</taxon>
        <taxon>Fungi</taxon>
        <taxon>Dikarya</taxon>
        <taxon>Ascomycota</taxon>
        <taxon>Pezizomycotina</taxon>
        <taxon>Sordariomycetes</taxon>
        <taxon>Sordariomycetidae</taxon>
        <taxon>Sordariales</taxon>
        <taxon>Podosporaceae</taxon>
        <taxon>Podospora</taxon>
    </lineage>
</organism>
<dbReference type="Proteomes" id="UP001301958">
    <property type="component" value="Unassembled WGS sequence"/>
</dbReference>
<evidence type="ECO:0000256" key="2">
    <source>
        <dbReference type="ARBA" id="ARBA00023235"/>
    </source>
</evidence>
<accession>A0AAN7H808</accession>
<dbReference type="InterPro" id="IPR007400">
    <property type="entry name" value="PrpF-like"/>
</dbReference>
<dbReference type="Pfam" id="PF04303">
    <property type="entry name" value="PrpF"/>
    <property type="match status" value="1"/>
</dbReference>
<keyword evidence="2" id="KW-0413">Isomerase</keyword>
<comment type="caution">
    <text evidence="3">The sequence shown here is derived from an EMBL/GenBank/DDBJ whole genome shotgun (WGS) entry which is preliminary data.</text>
</comment>